<evidence type="ECO:0000256" key="3">
    <source>
        <dbReference type="ARBA" id="ARBA00016337"/>
    </source>
</evidence>
<reference evidence="11" key="2">
    <citation type="submission" date="2019-01" db="EMBL/GenBank/DDBJ databases">
        <title>Oenococcus sicerae UCMA17102.</title>
        <authorList>
            <person name="Cousin F.J."/>
            <person name="Le Guellec R."/>
            <person name="Cretenet M."/>
        </authorList>
    </citation>
    <scope>NUCLEOTIDE SEQUENCE</scope>
    <source>
        <strain evidence="11">UCMA17102</strain>
    </source>
</reference>
<evidence type="ECO:0000313" key="11">
    <source>
        <dbReference type="EMBL" id="MDN6899688.1"/>
    </source>
</evidence>
<gene>
    <name evidence="12" type="ORF">DLJ48_07525</name>
    <name evidence="11" type="ORF">EVC35_01530</name>
</gene>
<keyword evidence="6" id="KW-0479">Metal-binding</keyword>
<dbReference type="Pfam" id="PF02424">
    <property type="entry name" value="ApbE"/>
    <property type="match status" value="1"/>
</dbReference>
<keyword evidence="4" id="KW-0285">Flavoprotein</keyword>
<comment type="catalytic activity">
    <reaction evidence="10">
        <text>L-threonyl-[protein] + FAD = FMN-L-threonyl-[protein] + AMP + H(+)</text>
        <dbReference type="Rhea" id="RHEA:36847"/>
        <dbReference type="Rhea" id="RHEA-COMP:11060"/>
        <dbReference type="Rhea" id="RHEA-COMP:11061"/>
        <dbReference type="ChEBI" id="CHEBI:15378"/>
        <dbReference type="ChEBI" id="CHEBI:30013"/>
        <dbReference type="ChEBI" id="CHEBI:57692"/>
        <dbReference type="ChEBI" id="CHEBI:74257"/>
        <dbReference type="ChEBI" id="CHEBI:456215"/>
        <dbReference type="EC" id="2.7.1.180"/>
    </reaction>
</comment>
<evidence type="ECO:0000313" key="12">
    <source>
        <dbReference type="EMBL" id="QAS70660.1"/>
    </source>
</evidence>
<evidence type="ECO:0000313" key="13">
    <source>
        <dbReference type="Proteomes" id="UP000286907"/>
    </source>
</evidence>
<proteinExistence type="predicted"/>
<organism evidence="11 14">
    <name type="scientific">Oenococcus sicerae</name>
    <dbReference type="NCBI Taxonomy" id="2203724"/>
    <lineage>
        <taxon>Bacteria</taxon>
        <taxon>Bacillati</taxon>
        <taxon>Bacillota</taxon>
        <taxon>Bacilli</taxon>
        <taxon>Lactobacillales</taxon>
        <taxon>Lactobacillaceae</taxon>
        <taxon>Oenococcus</taxon>
    </lineage>
</organism>
<dbReference type="GO" id="GO:0016740">
    <property type="term" value="F:transferase activity"/>
    <property type="evidence" value="ECO:0007669"/>
    <property type="project" value="UniProtKB-KW"/>
</dbReference>
<dbReference type="SUPFAM" id="SSF143631">
    <property type="entry name" value="ApbE-like"/>
    <property type="match status" value="1"/>
</dbReference>
<dbReference type="Proteomes" id="UP001167919">
    <property type="component" value="Unassembled WGS sequence"/>
</dbReference>
<protein>
    <recommendedName>
        <fullName evidence="3">FAD:protein FMN transferase</fullName>
        <ecNumber evidence="2">2.7.1.180</ecNumber>
    </recommendedName>
    <alternativeName>
        <fullName evidence="9">Flavin transferase</fullName>
    </alternativeName>
</protein>
<dbReference type="EMBL" id="CP029684">
    <property type="protein sequence ID" value="QAS70660.1"/>
    <property type="molecule type" value="Genomic_DNA"/>
</dbReference>
<dbReference type="RefSeq" id="WP_128686846.1">
    <property type="nucleotide sequence ID" value="NZ_CP029684.2"/>
</dbReference>
<keyword evidence="7" id="KW-0274">FAD</keyword>
<dbReference type="PANTHER" id="PTHR30040">
    <property type="entry name" value="THIAMINE BIOSYNTHESIS LIPOPROTEIN APBE"/>
    <property type="match status" value="1"/>
</dbReference>
<dbReference type="GO" id="GO:0046872">
    <property type="term" value="F:metal ion binding"/>
    <property type="evidence" value="ECO:0007669"/>
    <property type="project" value="UniProtKB-KW"/>
</dbReference>
<keyword evidence="5 11" id="KW-0808">Transferase</keyword>
<dbReference type="EC" id="2.7.1.180" evidence="2"/>
<dbReference type="EMBL" id="SDWY01000001">
    <property type="protein sequence ID" value="MDN6899688.1"/>
    <property type="molecule type" value="Genomic_DNA"/>
</dbReference>
<evidence type="ECO:0000256" key="2">
    <source>
        <dbReference type="ARBA" id="ARBA00011955"/>
    </source>
</evidence>
<name>A0AAJ1R7Y6_9LACO</name>
<accession>A0AAJ1R7Y6</accession>
<keyword evidence="8" id="KW-0460">Magnesium</keyword>
<reference evidence="12 13" key="1">
    <citation type="journal article" date="2019" name="Syst. Appl. Microbiol.">
        <title>Oenococcus sicerae sp. nov., isolated from French cider.</title>
        <authorList>
            <person name="Cousin F.J."/>
            <person name="Le Guellec R."/>
            <person name="Chagnot C."/>
            <person name="Goux D."/>
            <person name="Dalmasso M."/>
            <person name="Laplace J.M."/>
            <person name="Cretenet M."/>
        </authorList>
    </citation>
    <scope>NUCLEOTIDE SEQUENCE [LARGE SCALE GENOMIC DNA]</scope>
    <source>
        <strain evidence="12 13">UCMA 15228</strain>
    </source>
</reference>
<evidence type="ECO:0000256" key="9">
    <source>
        <dbReference type="ARBA" id="ARBA00031306"/>
    </source>
</evidence>
<evidence type="ECO:0000256" key="5">
    <source>
        <dbReference type="ARBA" id="ARBA00022679"/>
    </source>
</evidence>
<evidence type="ECO:0000256" key="10">
    <source>
        <dbReference type="ARBA" id="ARBA00048540"/>
    </source>
</evidence>
<keyword evidence="13" id="KW-1185">Reference proteome</keyword>
<evidence type="ECO:0000256" key="1">
    <source>
        <dbReference type="ARBA" id="ARBA00001946"/>
    </source>
</evidence>
<dbReference type="Proteomes" id="UP000286907">
    <property type="component" value="Chromosome"/>
</dbReference>
<comment type="cofactor">
    <cofactor evidence="1">
        <name>Mg(2+)</name>
        <dbReference type="ChEBI" id="CHEBI:18420"/>
    </cofactor>
</comment>
<evidence type="ECO:0000313" key="14">
    <source>
        <dbReference type="Proteomes" id="UP001167919"/>
    </source>
</evidence>
<dbReference type="AlphaFoldDB" id="A0AAJ1R7Y6"/>
<evidence type="ECO:0000256" key="8">
    <source>
        <dbReference type="ARBA" id="ARBA00022842"/>
    </source>
</evidence>
<dbReference type="InterPro" id="IPR003374">
    <property type="entry name" value="ApbE-like_sf"/>
</dbReference>
<evidence type="ECO:0000256" key="7">
    <source>
        <dbReference type="ARBA" id="ARBA00022827"/>
    </source>
</evidence>
<sequence>MHIYTKKIDKYSLLTFEIKQMNLPFTGQVVVAHDDELTRSLLLKKALAIEKWLMDVDQRFSPFRSDSELSLYNAGKLDFEQTSPIFKQIFALTVFAEEQTQGLFSANYRGQYDPTGLVKGWAIEKAQQIQLKPLLSDPNFIAINLNGGGDMQFATRLDSDWNWSIGISDPFDNEKILSKIVMKNAAIATSGTSQRGDHLIDPASGQAVLKQKNSIISTSVLCPSLTLADIWATAIAIPAINDHDWLDHIPGSGLRISYSKTAERWLDHKLVDQKELRYA</sequence>
<dbReference type="PANTHER" id="PTHR30040:SF2">
    <property type="entry name" value="FAD:PROTEIN FMN TRANSFERASE"/>
    <property type="match status" value="1"/>
</dbReference>
<dbReference type="Gene3D" id="3.10.520.10">
    <property type="entry name" value="ApbE-like domains"/>
    <property type="match status" value="2"/>
</dbReference>
<evidence type="ECO:0000256" key="4">
    <source>
        <dbReference type="ARBA" id="ARBA00022630"/>
    </source>
</evidence>
<evidence type="ECO:0000256" key="6">
    <source>
        <dbReference type="ARBA" id="ARBA00022723"/>
    </source>
</evidence>
<dbReference type="InterPro" id="IPR024932">
    <property type="entry name" value="ApbE"/>
</dbReference>
<reference evidence="12" key="3">
    <citation type="submission" date="2020-01" db="EMBL/GenBank/DDBJ databases">
        <authorList>
            <person name="Cousin F.J."/>
            <person name="Le Guellec R."/>
            <person name="Cretenet M."/>
        </authorList>
    </citation>
    <scope>NUCLEOTIDE SEQUENCE</scope>
    <source>
        <strain evidence="12">UCMA 15228</strain>
    </source>
</reference>